<evidence type="ECO:0000259" key="1">
    <source>
        <dbReference type="Pfam" id="PF07495"/>
    </source>
</evidence>
<sequence length="666" mass="77518">MNDISIVFNVESPQEKNTKIVMSIDEKPKERLQYKFIVGSDGTWETLKDFSEGESVEWLPKKEGKYTIMVQAKEKDSSKSFDYFAKADYTIGEEEKLIKHIYLDKSKLKIGDKLYLSVETSVVPVVYRYWIKEKENWNLIKDYSAENTLALSVRETGEQEILVECKTLESKNKFDDFEKVKFEVEGIKKLEITNFECLISDMIVNSELIFQVEADYEDSRMILYKFIKFNPDGTSECVQDYSTKRMVSFSEKVYGEYKLLCLTKDMYSPKEYDDRAIINYNVKPYMDIVIQSFSSDLSSPQVCESIVTLKAVVSGGKELLYRFKIDGNNSEDSGYIRNNTYAWKTKKSGEYNIELWVKDVSYESSFEAASSLNFKIDEYCNDPVVINEVSLDRNNRLLKNEVVKVKVIASGGTELRYSFIEKKDGKPINKIEYGTCNWVNFSAEEKGNYEVEVRVKDKYSTREYDSHSIVLVEVFDYMPAVIEHILSNAKEHYLVGDTIEYNIITQNTKKTILRYVLSINGQKVEETDFVKEKKYKFTPKCSGNYLIEIYAKNQDSDKEFDTKKDIRIKVQDALPITNTKIQCDRTKVIVNEGVTFTADCSGGKDVLYEFYLMNKGDWELMQNYSKKNYYSFMPFSKGTYRILVLTRSSLKKCSYEDYDMLEFLVE</sequence>
<dbReference type="InterPro" id="IPR011123">
    <property type="entry name" value="Y_Y_Y"/>
</dbReference>
<dbReference type="NCBIfam" id="NF010681">
    <property type="entry name" value="PRK14081.1"/>
    <property type="match status" value="1"/>
</dbReference>
<feature type="domain" description="Two component regulator three Y" evidence="1">
    <location>
        <begin position="507"/>
        <end position="570"/>
    </location>
</feature>
<dbReference type="RefSeq" id="WP_202749936.1">
    <property type="nucleotide sequence ID" value="NZ_JAESWC010000012.1"/>
</dbReference>
<reference evidence="2 3" key="1">
    <citation type="submission" date="2021-01" db="EMBL/GenBank/DDBJ databases">
        <title>Genome public.</title>
        <authorList>
            <person name="Liu C."/>
            <person name="Sun Q."/>
        </authorList>
    </citation>
    <scope>NUCLEOTIDE SEQUENCE [LARGE SCALE GENOMIC DNA]</scope>
    <source>
        <strain evidence="2 3">YIM B02515</strain>
    </source>
</reference>
<feature type="domain" description="Two component regulator three Y" evidence="1">
    <location>
        <begin position="409"/>
        <end position="473"/>
    </location>
</feature>
<dbReference type="Proteomes" id="UP000632377">
    <property type="component" value="Unassembled WGS sequence"/>
</dbReference>
<keyword evidence="3" id="KW-1185">Reference proteome</keyword>
<dbReference type="EMBL" id="JAESWC010000012">
    <property type="protein sequence ID" value="MBL4937184.1"/>
    <property type="molecule type" value="Genomic_DNA"/>
</dbReference>
<proteinExistence type="predicted"/>
<dbReference type="Pfam" id="PF07495">
    <property type="entry name" value="Y_Y_Y"/>
    <property type="match status" value="5"/>
</dbReference>
<feature type="domain" description="Two component regulator three Y" evidence="1">
    <location>
        <begin position="215"/>
        <end position="283"/>
    </location>
</feature>
<gene>
    <name evidence="2" type="ORF">JK636_15760</name>
</gene>
<accession>A0ABS1TCV0</accession>
<evidence type="ECO:0000313" key="3">
    <source>
        <dbReference type="Proteomes" id="UP000632377"/>
    </source>
</evidence>
<comment type="caution">
    <text evidence="2">The sequence shown here is derived from an EMBL/GenBank/DDBJ whole genome shotgun (WGS) entry which is preliminary data.</text>
</comment>
<feature type="domain" description="Two component regulator three Y" evidence="1">
    <location>
        <begin position="314"/>
        <end position="376"/>
    </location>
</feature>
<protein>
    <submittedName>
        <fullName evidence="2">Triple tyrosine motif-containing protein</fullName>
    </submittedName>
</protein>
<feature type="domain" description="Two component regulator three Y" evidence="1">
    <location>
        <begin position="28"/>
        <end position="91"/>
    </location>
</feature>
<organism evidence="2 3">
    <name type="scientific">Clostridium rhizosphaerae</name>
    <dbReference type="NCBI Taxonomy" id="2803861"/>
    <lineage>
        <taxon>Bacteria</taxon>
        <taxon>Bacillati</taxon>
        <taxon>Bacillota</taxon>
        <taxon>Clostridia</taxon>
        <taxon>Eubacteriales</taxon>
        <taxon>Clostridiaceae</taxon>
        <taxon>Clostridium</taxon>
    </lineage>
</organism>
<evidence type="ECO:0000313" key="2">
    <source>
        <dbReference type="EMBL" id="MBL4937184.1"/>
    </source>
</evidence>
<name>A0ABS1TCV0_9CLOT</name>